<dbReference type="Proteomes" id="UP001204015">
    <property type="component" value="Unassembled WGS sequence"/>
</dbReference>
<keyword evidence="3" id="KW-1185">Reference proteome</keyword>
<sequence>MIRKNILLLIFCLLSVMSKAQSGHMKFAGIPITGTISQFQAQLIAKGFTQNVINKFENEQLDGTLAPEGKRLFHGKFVNQKAKIRVFFDTKTDQVFRVQAYFTKLNKNSAQFKLEYFKSLLASKYGANHMKEADQSKELPGFLLTTSQGQVYGYITKSTIFYNTYIEYTDSLSEASHQHRIMNDL</sequence>
<protein>
    <submittedName>
        <fullName evidence="2">Uncharacterized protein</fullName>
    </submittedName>
</protein>
<gene>
    <name evidence="2" type="ORF">NG821_08330</name>
</gene>
<feature type="signal peptide" evidence="1">
    <location>
        <begin position="1"/>
        <end position="20"/>
    </location>
</feature>
<evidence type="ECO:0000313" key="2">
    <source>
        <dbReference type="EMBL" id="MCO6025842.1"/>
    </source>
</evidence>
<proteinExistence type="predicted"/>
<dbReference type="EMBL" id="JAMXLY010000030">
    <property type="protein sequence ID" value="MCO6025842.1"/>
    <property type="molecule type" value="Genomic_DNA"/>
</dbReference>
<name>A0ABT1BXN0_9BACT</name>
<comment type="caution">
    <text evidence="2">The sequence shown here is derived from an EMBL/GenBank/DDBJ whole genome shotgun (WGS) entry which is preliminary data.</text>
</comment>
<accession>A0ABT1BXN0</accession>
<organism evidence="2 3">
    <name type="scientific">Segatella cerevisiae</name>
    <dbReference type="NCBI Taxonomy" id="2053716"/>
    <lineage>
        <taxon>Bacteria</taxon>
        <taxon>Pseudomonadati</taxon>
        <taxon>Bacteroidota</taxon>
        <taxon>Bacteroidia</taxon>
        <taxon>Bacteroidales</taxon>
        <taxon>Prevotellaceae</taxon>
        <taxon>Segatella</taxon>
    </lineage>
</organism>
<evidence type="ECO:0000313" key="3">
    <source>
        <dbReference type="Proteomes" id="UP001204015"/>
    </source>
</evidence>
<evidence type="ECO:0000256" key="1">
    <source>
        <dbReference type="SAM" id="SignalP"/>
    </source>
</evidence>
<keyword evidence="1" id="KW-0732">Signal</keyword>
<reference evidence="2 3" key="1">
    <citation type="submission" date="2022-06" db="EMBL/GenBank/DDBJ databases">
        <title>A taxonomic note on the genus Prevotella: Description of four novel genera and emended description of the genera Hallella and Xylanibacter.</title>
        <authorList>
            <person name="Hitch T.C.A."/>
        </authorList>
    </citation>
    <scope>NUCLEOTIDE SEQUENCE [LARGE SCALE GENOMIC DNA]</scope>
    <source>
        <strain evidence="2 3">DSM 100619</strain>
    </source>
</reference>
<dbReference type="RefSeq" id="WP_252761198.1">
    <property type="nucleotide sequence ID" value="NZ_JAMXLY010000030.1"/>
</dbReference>
<feature type="chain" id="PRO_5047529281" evidence="1">
    <location>
        <begin position="21"/>
        <end position="185"/>
    </location>
</feature>